<dbReference type="Pfam" id="PF13639">
    <property type="entry name" value="zf-RING_2"/>
    <property type="match status" value="1"/>
</dbReference>
<dbReference type="GO" id="GO:0061630">
    <property type="term" value="F:ubiquitin protein ligase activity"/>
    <property type="evidence" value="ECO:0007669"/>
    <property type="project" value="TreeGrafter"/>
</dbReference>
<evidence type="ECO:0000313" key="7">
    <source>
        <dbReference type="Proteomes" id="UP000887013"/>
    </source>
</evidence>
<dbReference type="PROSITE" id="PS50089">
    <property type="entry name" value="ZF_RING_2"/>
    <property type="match status" value="1"/>
</dbReference>
<sequence length="115" mass="13784">MLVVTHLSILDILQRKSIKMGRKRKFSMMYEPMVMDTETNETMPFRQVVLGAGNYRFVAESIEIRIDKKNDLFCCICQTSAIKRRWTLLRCKHYFHESCLFKWFERRNTCPYCGT</sequence>
<evidence type="ECO:0000256" key="4">
    <source>
        <dbReference type="PROSITE-ProRule" id="PRU00175"/>
    </source>
</evidence>
<dbReference type="PANTHER" id="PTHR15710:SF243">
    <property type="entry name" value="E3 UBIQUITIN-PROTEIN LIGASE PRAJA-2 ISOFORM X1"/>
    <property type="match status" value="1"/>
</dbReference>
<proteinExistence type="predicted"/>
<keyword evidence="3" id="KW-0862">Zinc</keyword>
<dbReference type="AlphaFoldDB" id="A0A8X6P9Z2"/>
<name>A0A8X6P9Z2_NEPPI</name>
<evidence type="ECO:0000256" key="3">
    <source>
        <dbReference type="ARBA" id="ARBA00022833"/>
    </source>
</evidence>
<comment type="caution">
    <text evidence="6">The sequence shown here is derived from an EMBL/GenBank/DDBJ whole genome shotgun (WGS) entry which is preliminary data.</text>
</comment>
<organism evidence="6 7">
    <name type="scientific">Nephila pilipes</name>
    <name type="common">Giant wood spider</name>
    <name type="synonym">Nephila maculata</name>
    <dbReference type="NCBI Taxonomy" id="299642"/>
    <lineage>
        <taxon>Eukaryota</taxon>
        <taxon>Metazoa</taxon>
        <taxon>Ecdysozoa</taxon>
        <taxon>Arthropoda</taxon>
        <taxon>Chelicerata</taxon>
        <taxon>Arachnida</taxon>
        <taxon>Araneae</taxon>
        <taxon>Araneomorphae</taxon>
        <taxon>Entelegynae</taxon>
        <taxon>Araneoidea</taxon>
        <taxon>Nephilidae</taxon>
        <taxon>Nephila</taxon>
    </lineage>
</organism>
<protein>
    <recommendedName>
        <fullName evidence="5">RING-type domain-containing protein</fullName>
    </recommendedName>
</protein>
<dbReference type="OrthoDB" id="21204at2759"/>
<keyword evidence="2 4" id="KW-0863">Zinc-finger</keyword>
<dbReference type="GO" id="GO:0008270">
    <property type="term" value="F:zinc ion binding"/>
    <property type="evidence" value="ECO:0007669"/>
    <property type="project" value="UniProtKB-KW"/>
</dbReference>
<evidence type="ECO:0000313" key="6">
    <source>
        <dbReference type="EMBL" id="GFT56849.1"/>
    </source>
</evidence>
<dbReference type="GO" id="GO:0016567">
    <property type="term" value="P:protein ubiquitination"/>
    <property type="evidence" value="ECO:0007669"/>
    <property type="project" value="TreeGrafter"/>
</dbReference>
<dbReference type="PANTHER" id="PTHR15710">
    <property type="entry name" value="E3 UBIQUITIN-PROTEIN LIGASE PRAJA"/>
    <property type="match status" value="1"/>
</dbReference>
<evidence type="ECO:0000259" key="5">
    <source>
        <dbReference type="PROSITE" id="PS50089"/>
    </source>
</evidence>
<feature type="domain" description="RING-type" evidence="5">
    <location>
        <begin position="74"/>
        <end position="113"/>
    </location>
</feature>
<evidence type="ECO:0000256" key="2">
    <source>
        <dbReference type="ARBA" id="ARBA00022771"/>
    </source>
</evidence>
<reference evidence="6" key="1">
    <citation type="submission" date="2020-08" db="EMBL/GenBank/DDBJ databases">
        <title>Multicomponent nature underlies the extraordinary mechanical properties of spider dragline silk.</title>
        <authorList>
            <person name="Kono N."/>
            <person name="Nakamura H."/>
            <person name="Mori M."/>
            <person name="Yoshida Y."/>
            <person name="Ohtoshi R."/>
            <person name="Malay A.D."/>
            <person name="Moran D.A.P."/>
            <person name="Tomita M."/>
            <person name="Numata K."/>
            <person name="Arakawa K."/>
        </authorList>
    </citation>
    <scope>NUCLEOTIDE SEQUENCE</scope>
</reference>
<keyword evidence="7" id="KW-1185">Reference proteome</keyword>
<dbReference type="InterPro" id="IPR013083">
    <property type="entry name" value="Znf_RING/FYVE/PHD"/>
</dbReference>
<dbReference type="SUPFAM" id="SSF57850">
    <property type="entry name" value="RING/U-box"/>
    <property type="match status" value="1"/>
</dbReference>
<dbReference type="EMBL" id="BMAW01113393">
    <property type="protein sequence ID" value="GFT56849.1"/>
    <property type="molecule type" value="Genomic_DNA"/>
</dbReference>
<dbReference type="SMART" id="SM00184">
    <property type="entry name" value="RING"/>
    <property type="match status" value="1"/>
</dbReference>
<evidence type="ECO:0000256" key="1">
    <source>
        <dbReference type="ARBA" id="ARBA00022723"/>
    </source>
</evidence>
<accession>A0A8X6P9Z2</accession>
<keyword evidence="1" id="KW-0479">Metal-binding</keyword>
<dbReference type="InterPro" id="IPR001841">
    <property type="entry name" value="Znf_RING"/>
</dbReference>
<gene>
    <name evidence="6" type="ORF">NPIL_115221</name>
</gene>
<dbReference type="GO" id="GO:0005737">
    <property type="term" value="C:cytoplasm"/>
    <property type="evidence" value="ECO:0007669"/>
    <property type="project" value="TreeGrafter"/>
</dbReference>
<dbReference type="Proteomes" id="UP000887013">
    <property type="component" value="Unassembled WGS sequence"/>
</dbReference>
<dbReference type="CDD" id="cd16448">
    <property type="entry name" value="RING-H2"/>
    <property type="match status" value="1"/>
</dbReference>
<dbReference type="Gene3D" id="3.30.40.10">
    <property type="entry name" value="Zinc/RING finger domain, C3HC4 (zinc finger)"/>
    <property type="match status" value="1"/>
</dbReference>